<sequence>MAKQAVRKTGYTKNTPKSYVVDAGAVYKDLEWNAETKKWEGELLGATSDGNKVTIEKNYREVEVDGVKTKAVGLKILESQNATLETNVKELTAENIALALGAEVTSGDGVSAPENYKIITSKGTVETSDYLKNIALVGTISGTKDPIIIVLDNALCTSGLEMELKDNDESVVAMTFEAHADEDQVEDLTLPARIYYPQVSLEV</sequence>
<dbReference type="Proteomes" id="UP000183162">
    <property type="component" value="Unassembled WGS sequence"/>
</dbReference>
<evidence type="ECO:0000313" key="1">
    <source>
        <dbReference type="EMBL" id="SDL48055.1"/>
    </source>
</evidence>
<accession>A0A1G9KFA8</accession>
<dbReference type="AlphaFoldDB" id="A0A1G9KFA8"/>
<evidence type="ECO:0000313" key="2">
    <source>
        <dbReference type="Proteomes" id="UP000183162"/>
    </source>
</evidence>
<name>A0A1G9KFA8_STREI</name>
<reference evidence="1 2" key="1">
    <citation type="submission" date="2016-10" db="EMBL/GenBank/DDBJ databases">
        <authorList>
            <person name="de Groot N.N."/>
        </authorList>
    </citation>
    <scope>NUCLEOTIDE SEQUENCE [LARGE SCALE GENOMIC DNA]</scope>
    <source>
        <strain evidence="1 2">Sb09</strain>
    </source>
</reference>
<proteinExistence type="predicted"/>
<protein>
    <recommendedName>
        <fullName evidence="3">Phage tail protein</fullName>
    </recommendedName>
</protein>
<dbReference type="OrthoDB" id="2041935at2"/>
<dbReference type="RefSeq" id="WP_074484081.1">
    <property type="nucleotide sequence ID" value="NZ_FNGX01000002.1"/>
</dbReference>
<dbReference type="EMBL" id="FNGX01000002">
    <property type="protein sequence ID" value="SDL48055.1"/>
    <property type="molecule type" value="Genomic_DNA"/>
</dbReference>
<evidence type="ECO:0008006" key="3">
    <source>
        <dbReference type="Google" id="ProtNLM"/>
    </source>
</evidence>
<organism evidence="1 2">
    <name type="scientific">Streptococcus equinus</name>
    <name type="common">Streptococcus bovis</name>
    <dbReference type="NCBI Taxonomy" id="1335"/>
    <lineage>
        <taxon>Bacteria</taxon>
        <taxon>Bacillati</taxon>
        <taxon>Bacillota</taxon>
        <taxon>Bacilli</taxon>
        <taxon>Lactobacillales</taxon>
        <taxon>Streptococcaceae</taxon>
        <taxon>Streptococcus</taxon>
    </lineage>
</organism>
<gene>
    <name evidence="1" type="ORF">SAMN05216400_0801</name>
</gene>